<evidence type="ECO:0000259" key="3">
    <source>
        <dbReference type="Pfam" id="PF03358"/>
    </source>
</evidence>
<dbReference type="InterPro" id="IPR005025">
    <property type="entry name" value="FMN_Rdtase-like_dom"/>
</dbReference>
<dbReference type="EMBL" id="JAHBCL010000008">
    <property type="protein sequence ID" value="MBS7526201.1"/>
    <property type="molecule type" value="Genomic_DNA"/>
</dbReference>
<feature type="domain" description="NADPH-dependent FMN reductase-like" evidence="3">
    <location>
        <begin position="1"/>
        <end position="155"/>
    </location>
</feature>
<dbReference type="RefSeq" id="WP_213235985.1">
    <property type="nucleotide sequence ID" value="NZ_JAHBCL010000008.1"/>
</dbReference>
<dbReference type="SUPFAM" id="SSF52218">
    <property type="entry name" value="Flavoproteins"/>
    <property type="match status" value="1"/>
</dbReference>
<name>A0ABS5PNP4_9FIRM</name>
<keyword evidence="1" id="KW-0285">Flavoprotein</keyword>
<keyword evidence="5" id="KW-1185">Reference proteome</keyword>
<dbReference type="Proteomes" id="UP000746471">
    <property type="component" value="Unassembled WGS sequence"/>
</dbReference>
<reference evidence="4 5" key="1">
    <citation type="submission" date="2021-05" db="EMBL/GenBank/DDBJ databases">
        <title>Fusibacter ferrireducens sp. nov., an anaerobic, sulfur- and Fe-reducing bacterium isolated from the mangrove sediment.</title>
        <authorList>
            <person name="Qiu D."/>
        </authorList>
    </citation>
    <scope>NUCLEOTIDE SEQUENCE [LARGE SCALE GENOMIC DNA]</scope>
    <source>
        <strain evidence="4 5">DSM 12116</strain>
    </source>
</reference>
<proteinExistence type="predicted"/>
<comment type="caution">
    <text evidence="4">The sequence shown here is derived from an EMBL/GenBank/DDBJ whole genome shotgun (WGS) entry which is preliminary data.</text>
</comment>
<evidence type="ECO:0000256" key="2">
    <source>
        <dbReference type="ARBA" id="ARBA00022643"/>
    </source>
</evidence>
<gene>
    <name evidence="4" type="ORF">KHM83_05895</name>
</gene>
<evidence type="ECO:0000313" key="4">
    <source>
        <dbReference type="EMBL" id="MBS7526201.1"/>
    </source>
</evidence>
<keyword evidence="2" id="KW-0288">FMN</keyword>
<dbReference type="Gene3D" id="3.40.50.360">
    <property type="match status" value="1"/>
</dbReference>
<sequence>MKVLLVNGSPNEKGCTYTALTEIQETLTSEGIDSEIFQLGKKPIAGCIACGKCSGTGQCVFNDKVNQFLDLAETADGFIFGSPVHYAAATGAITSFLDRVFRTDSSGGRNAFYLKPGAAILSARRAGTVAALDQLNKYFLISQMPIVSSRYWNMVYGNNPEEVKQDLEGLQMMRILARNMAYMLKCKAAGEAAGVKVPEAEGRVRTNFIK</sequence>
<dbReference type="InterPro" id="IPR029039">
    <property type="entry name" value="Flavoprotein-like_sf"/>
</dbReference>
<dbReference type="PANTHER" id="PTHR43278">
    <property type="entry name" value="NAD(P)H-DEPENDENT FMN-CONTAINING OXIDOREDUCTASE YWQN-RELATED"/>
    <property type="match status" value="1"/>
</dbReference>
<evidence type="ECO:0000313" key="5">
    <source>
        <dbReference type="Proteomes" id="UP000746471"/>
    </source>
</evidence>
<evidence type="ECO:0000256" key="1">
    <source>
        <dbReference type="ARBA" id="ARBA00022630"/>
    </source>
</evidence>
<protein>
    <submittedName>
        <fullName evidence="4">Flavodoxin family protein</fullName>
    </submittedName>
</protein>
<dbReference type="PANTHER" id="PTHR43278:SF4">
    <property type="entry name" value="NAD(P)H-DEPENDENT FMN-CONTAINING OXIDOREDUCTASE YWQN-RELATED"/>
    <property type="match status" value="1"/>
</dbReference>
<dbReference type="Pfam" id="PF03358">
    <property type="entry name" value="FMN_red"/>
    <property type="match status" value="1"/>
</dbReference>
<accession>A0ABS5PNP4</accession>
<dbReference type="InterPro" id="IPR051796">
    <property type="entry name" value="ISF_SsuE-like"/>
</dbReference>
<organism evidence="4 5">
    <name type="scientific">Fusibacter paucivorans</name>
    <dbReference type="NCBI Taxonomy" id="76009"/>
    <lineage>
        <taxon>Bacteria</taxon>
        <taxon>Bacillati</taxon>
        <taxon>Bacillota</taxon>
        <taxon>Clostridia</taxon>
        <taxon>Eubacteriales</taxon>
        <taxon>Eubacteriales Family XII. Incertae Sedis</taxon>
        <taxon>Fusibacter</taxon>
    </lineage>
</organism>